<evidence type="ECO:0000313" key="3">
    <source>
        <dbReference type="Proteomes" id="UP000244722"/>
    </source>
</evidence>
<keyword evidence="1" id="KW-0472">Membrane</keyword>
<reference evidence="2 3" key="1">
    <citation type="submission" date="2017-04" db="EMBL/GenBank/DDBJ databases">
        <title>Draft genome sequence of Tuber borchii Vittad., a whitish edible truffle.</title>
        <authorList>
            <consortium name="DOE Joint Genome Institute"/>
            <person name="Murat C."/>
            <person name="Kuo A."/>
            <person name="Barry K.W."/>
            <person name="Clum A."/>
            <person name="Dockter R.B."/>
            <person name="Fauchery L."/>
            <person name="Iotti M."/>
            <person name="Kohler A."/>
            <person name="Labutti K."/>
            <person name="Lindquist E.A."/>
            <person name="Lipzen A."/>
            <person name="Ohm R.A."/>
            <person name="Wang M."/>
            <person name="Grigoriev I.V."/>
            <person name="Zambonelli A."/>
            <person name="Martin F.M."/>
        </authorList>
    </citation>
    <scope>NUCLEOTIDE SEQUENCE [LARGE SCALE GENOMIC DNA]</scope>
    <source>
        <strain evidence="2 3">Tbo3840</strain>
    </source>
</reference>
<name>A0A2T6ZFX7_TUBBO</name>
<comment type="caution">
    <text evidence="2">The sequence shown here is derived from an EMBL/GenBank/DDBJ whole genome shotgun (WGS) entry which is preliminary data.</text>
</comment>
<evidence type="ECO:0000256" key="1">
    <source>
        <dbReference type="SAM" id="Phobius"/>
    </source>
</evidence>
<keyword evidence="1" id="KW-0812">Transmembrane</keyword>
<feature type="transmembrane region" description="Helical" evidence="1">
    <location>
        <begin position="15"/>
        <end position="37"/>
    </location>
</feature>
<dbReference type="AlphaFoldDB" id="A0A2T6ZFX7"/>
<protein>
    <submittedName>
        <fullName evidence="2">Uncharacterized protein</fullName>
    </submittedName>
</protein>
<organism evidence="2 3">
    <name type="scientific">Tuber borchii</name>
    <name type="common">White truffle</name>
    <dbReference type="NCBI Taxonomy" id="42251"/>
    <lineage>
        <taxon>Eukaryota</taxon>
        <taxon>Fungi</taxon>
        <taxon>Dikarya</taxon>
        <taxon>Ascomycota</taxon>
        <taxon>Pezizomycotina</taxon>
        <taxon>Pezizomycetes</taxon>
        <taxon>Pezizales</taxon>
        <taxon>Tuberaceae</taxon>
        <taxon>Tuber</taxon>
    </lineage>
</organism>
<accession>A0A2T6ZFX7</accession>
<dbReference type="EMBL" id="NESQ01000303">
    <property type="protein sequence ID" value="PUU74387.1"/>
    <property type="molecule type" value="Genomic_DNA"/>
</dbReference>
<dbReference type="Proteomes" id="UP000244722">
    <property type="component" value="Unassembled WGS sequence"/>
</dbReference>
<sequence length="91" mass="10563">MICREPLFATCGTDFSFFFSLFFLFFTFPPHGVFALFRSPFLTNPLVQVLIQSQSGLFTSRERKVIIGEKSGRMDCGENQEIEDNQRAIWR</sequence>
<keyword evidence="3" id="KW-1185">Reference proteome</keyword>
<gene>
    <name evidence="2" type="ORF">B9Z19DRAFT_1196267</name>
</gene>
<keyword evidence="1" id="KW-1133">Transmembrane helix</keyword>
<proteinExistence type="predicted"/>
<evidence type="ECO:0000313" key="2">
    <source>
        <dbReference type="EMBL" id="PUU74387.1"/>
    </source>
</evidence>